<evidence type="ECO:0000256" key="3">
    <source>
        <dbReference type="ARBA" id="ARBA00022989"/>
    </source>
</evidence>
<evidence type="ECO:0000313" key="9">
    <source>
        <dbReference type="Proteomes" id="UP001652642"/>
    </source>
</evidence>
<feature type="compositionally biased region" description="Basic and acidic residues" evidence="6">
    <location>
        <begin position="24"/>
        <end position="52"/>
    </location>
</feature>
<dbReference type="InterPro" id="IPR008253">
    <property type="entry name" value="Marvel"/>
</dbReference>
<evidence type="ECO:0000256" key="7">
    <source>
        <dbReference type="SAM" id="Phobius"/>
    </source>
</evidence>
<gene>
    <name evidence="10" type="primary">LOC110075434</name>
</gene>
<dbReference type="AlphaFoldDB" id="A0A6J0T4T8"/>
<keyword evidence="2 5" id="KW-0812">Transmembrane</keyword>
<reference evidence="10" key="1">
    <citation type="submission" date="2025-08" db="UniProtKB">
        <authorList>
            <consortium name="RefSeq"/>
        </authorList>
    </citation>
    <scope>IDENTIFICATION</scope>
</reference>
<evidence type="ECO:0000256" key="4">
    <source>
        <dbReference type="ARBA" id="ARBA00023136"/>
    </source>
</evidence>
<evidence type="ECO:0000256" key="2">
    <source>
        <dbReference type="ARBA" id="ARBA00022692"/>
    </source>
</evidence>
<feature type="transmembrane region" description="Helical" evidence="7">
    <location>
        <begin position="274"/>
        <end position="298"/>
    </location>
</feature>
<comment type="subcellular location">
    <subcellularLocation>
        <location evidence="1">Membrane</location>
        <topology evidence="1">Multi-pass membrane protein</topology>
    </subcellularLocation>
</comment>
<name>A0A6J0T4T8_9SAUR</name>
<evidence type="ECO:0000256" key="1">
    <source>
        <dbReference type="ARBA" id="ARBA00004141"/>
    </source>
</evidence>
<dbReference type="PANTHER" id="PTHR22776">
    <property type="entry name" value="MARVEL-CONTAINING POTENTIAL LIPID RAFT-ASSOCIATED PROTEIN"/>
    <property type="match status" value="1"/>
</dbReference>
<proteinExistence type="predicted"/>
<keyword evidence="4 5" id="KW-0472">Membrane</keyword>
<feature type="domain" description="MARVEL" evidence="8">
    <location>
        <begin position="109"/>
        <end position="299"/>
    </location>
</feature>
<sequence>MIQGRRSPRLLSIPHVTSARQKMSHSERPHRDKNYMYKENSGSHRYVDERSMKPYPASGRLPPGTFDHSKPSMAVAEPYLNQPVTTDGGTESLPESYPPKETFSEKCSNLCSRRGILQFVEIIVNILVLVCIGATQASISGFTSMGGLGSFNLNSAYSPFEGTELQEVRELDMQYSQMRAPCVYGGVAFSLTMTCLTLLFLVSGAKPLPRLSARLLAVEFIFDVVASLAYIVAVGLYLHFVMEVNATDVCKRRERLYARRGYTSMNCSVQGGDASVALFGLVAACLYFASTVVCALTVRSLREFQRQEAKIHYNLDRPFRERERDPPKTYQSPEVNRAAGTFATLV</sequence>
<evidence type="ECO:0000256" key="6">
    <source>
        <dbReference type="SAM" id="MobiDB-lite"/>
    </source>
</evidence>
<dbReference type="Proteomes" id="UP001652642">
    <property type="component" value="Chromosome 4"/>
</dbReference>
<keyword evidence="9" id="KW-1185">Reference proteome</keyword>
<protein>
    <submittedName>
        <fullName evidence="10">MARVEL domain-containing protein 3-like isoform X1</fullName>
    </submittedName>
</protein>
<dbReference type="InterPro" id="IPR050578">
    <property type="entry name" value="MARVEL-CKLF_proteins"/>
</dbReference>
<dbReference type="PROSITE" id="PS51225">
    <property type="entry name" value="MARVEL"/>
    <property type="match status" value="1"/>
</dbReference>
<dbReference type="RefSeq" id="XP_020642358.2">
    <property type="nucleotide sequence ID" value="XM_020786699.2"/>
</dbReference>
<feature type="transmembrane region" description="Helical" evidence="7">
    <location>
        <begin position="215"/>
        <end position="238"/>
    </location>
</feature>
<evidence type="ECO:0000313" key="10">
    <source>
        <dbReference type="RefSeq" id="XP_020642358.2"/>
    </source>
</evidence>
<dbReference type="OrthoDB" id="9946445at2759"/>
<dbReference type="InParanoid" id="A0A6J0T4T8"/>
<evidence type="ECO:0000259" key="8">
    <source>
        <dbReference type="PROSITE" id="PS51225"/>
    </source>
</evidence>
<organism evidence="9 10">
    <name type="scientific">Pogona vitticeps</name>
    <name type="common">central bearded dragon</name>
    <dbReference type="NCBI Taxonomy" id="103695"/>
    <lineage>
        <taxon>Eukaryota</taxon>
        <taxon>Metazoa</taxon>
        <taxon>Chordata</taxon>
        <taxon>Craniata</taxon>
        <taxon>Vertebrata</taxon>
        <taxon>Euteleostomi</taxon>
        <taxon>Lepidosauria</taxon>
        <taxon>Squamata</taxon>
        <taxon>Bifurcata</taxon>
        <taxon>Unidentata</taxon>
        <taxon>Episquamata</taxon>
        <taxon>Toxicofera</taxon>
        <taxon>Iguania</taxon>
        <taxon>Acrodonta</taxon>
        <taxon>Agamidae</taxon>
        <taxon>Amphibolurinae</taxon>
        <taxon>Pogona</taxon>
    </lineage>
</organism>
<accession>A0A6J0T4T8</accession>
<dbReference type="GeneID" id="110075434"/>
<feature type="transmembrane region" description="Helical" evidence="7">
    <location>
        <begin position="122"/>
        <end position="143"/>
    </location>
</feature>
<dbReference type="KEGG" id="pvt:110075434"/>
<dbReference type="PANTHER" id="PTHR22776:SF98">
    <property type="entry name" value="MARVEL DOMAIN-CONTAINING PROTEIN"/>
    <property type="match status" value="1"/>
</dbReference>
<feature type="transmembrane region" description="Helical" evidence="7">
    <location>
        <begin position="183"/>
        <end position="203"/>
    </location>
</feature>
<keyword evidence="3 7" id="KW-1133">Transmembrane helix</keyword>
<evidence type="ECO:0000256" key="5">
    <source>
        <dbReference type="PROSITE-ProRule" id="PRU00581"/>
    </source>
</evidence>
<feature type="region of interest" description="Disordered" evidence="6">
    <location>
        <begin position="1"/>
        <end position="69"/>
    </location>
</feature>
<dbReference type="GO" id="GO:0016020">
    <property type="term" value="C:membrane"/>
    <property type="evidence" value="ECO:0007669"/>
    <property type="project" value="UniProtKB-SubCell"/>
</dbReference>